<sequence length="222" mass="24314">MIDVSGDFEIHLTVEAAAADRTATFAEQHGLKYSHIVLDQALSPTQPMLTLSGRGGREAQAELARRWVRDLRAADLHVRRVKIEATPWSRGVPQTDSEAAADPPERYFEHHVKLLLPDAGGERLAAVTELVLPHHARLSRNARRHRTDGSEERFVTQRCHGVGQPTARARLDNLIAALRGAGHEVAEVEAEYVVSDSALDLDHGWLTSGGRDATPPPATRTA</sequence>
<gene>
    <name evidence="1" type="ORF">BDK92_0070</name>
</gene>
<dbReference type="AlphaFoldDB" id="A0A495JCR6"/>
<dbReference type="EMBL" id="RBKT01000001">
    <property type="protein sequence ID" value="RKR85859.1"/>
    <property type="molecule type" value="Genomic_DNA"/>
</dbReference>
<reference evidence="1 2" key="1">
    <citation type="submission" date="2018-10" db="EMBL/GenBank/DDBJ databases">
        <title>Sequencing the genomes of 1000 actinobacteria strains.</title>
        <authorList>
            <person name="Klenk H.-P."/>
        </authorList>
    </citation>
    <scope>NUCLEOTIDE SEQUENCE [LARGE SCALE GENOMIC DNA]</scope>
    <source>
        <strain evidence="1 2">DSM 45175</strain>
    </source>
</reference>
<evidence type="ECO:0008006" key="3">
    <source>
        <dbReference type="Google" id="ProtNLM"/>
    </source>
</evidence>
<dbReference type="Proteomes" id="UP000277671">
    <property type="component" value="Unassembled WGS sequence"/>
</dbReference>
<comment type="caution">
    <text evidence="1">The sequence shown here is derived from an EMBL/GenBank/DDBJ whole genome shotgun (WGS) entry which is preliminary data.</text>
</comment>
<evidence type="ECO:0000313" key="2">
    <source>
        <dbReference type="Proteomes" id="UP000277671"/>
    </source>
</evidence>
<name>A0A495JCR6_9ACTN</name>
<organism evidence="1 2">
    <name type="scientific">Micromonospora pisi</name>
    <dbReference type="NCBI Taxonomy" id="589240"/>
    <lineage>
        <taxon>Bacteria</taxon>
        <taxon>Bacillati</taxon>
        <taxon>Actinomycetota</taxon>
        <taxon>Actinomycetes</taxon>
        <taxon>Micromonosporales</taxon>
        <taxon>Micromonosporaceae</taxon>
        <taxon>Micromonospora</taxon>
    </lineage>
</organism>
<protein>
    <recommendedName>
        <fullName evidence="3">Ankyrin</fullName>
    </recommendedName>
</protein>
<dbReference type="RefSeq" id="WP_211348971.1">
    <property type="nucleotide sequence ID" value="NZ_RBKT01000001.1"/>
</dbReference>
<evidence type="ECO:0000313" key="1">
    <source>
        <dbReference type="EMBL" id="RKR85859.1"/>
    </source>
</evidence>
<keyword evidence="2" id="KW-1185">Reference proteome</keyword>
<accession>A0A495JCR6</accession>
<proteinExistence type="predicted"/>